<evidence type="ECO:0000313" key="9">
    <source>
        <dbReference type="EMBL" id="CAB4896871.1"/>
    </source>
</evidence>
<dbReference type="InterPro" id="IPR042099">
    <property type="entry name" value="ANL_N_sf"/>
</dbReference>
<dbReference type="PANTHER" id="PTHR43859:SF4">
    <property type="entry name" value="BUTANOATE--COA LIGASE AAE1-RELATED"/>
    <property type="match status" value="1"/>
</dbReference>
<evidence type="ECO:0000313" key="7">
    <source>
        <dbReference type="EMBL" id="CAB4550955.1"/>
    </source>
</evidence>
<feature type="domain" description="AMP-binding enzyme C-terminal" evidence="6">
    <location>
        <begin position="447"/>
        <end position="522"/>
    </location>
</feature>
<dbReference type="NCBIfam" id="NF004837">
    <property type="entry name" value="PRK06187.1"/>
    <property type="match status" value="1"/>
</dbReference>
<dbReference type="Gene3D" id="3.30.300.30">
    <property type="match status" value="1"/>
</dbReference>
<keyword evidence="3" id="KW-0276">Fatty acid metabolism</keyword>
<evidence type="ECO:0000256" key="4">
    <source>
        <dbReference type="ARBA" id="ARBA00023098"/>
    </source>
</evidence>
<dbReference type="EMBL" id="CAEZYU010000065">
    <property type="protein sequence ID" value="CAB4747075.1"/>
    <property type="molecule type" value="Genomic_DNA"/>
</dbReference>
<dbReference type="EMBL" id="CAEZSF010000195">
    <property type="protein sequence ID" value="CAB4550955.1"/>
    <property type="molecule type" value="Genomic_DNA"/>
</dbReference>
<dbReference type="InterPro" id="IPR025110">
    <property type="entry name" value="AMP-bd_C"/>
</dbReference>
<dbReference type="EMBL" id="CAFBMG010000034">
    <property type="protein sequence ID" value="CAB4896871.1"/>
    <property type="molecule type" value="Genomic_DNA"/>
</dbReference>
<evidence type="ECO:0000256" key="3">
    <source>
        <dbReference type="ARBA" id="ARBA00022832"/>
    </source>
</evidence>
<evidence type="ECO:0000256" key="1">
    <source>
        <dbReference type="ARBA" id="ARBA00006432"/>
    </source>
</evidence>
<evidence type="ECO:0000256" key="2">
    <source>
        <dbReference type="ARBA" id="ARBA00022598"/>
    </source>
</evidence>
<proteinExistence type="inferred from homology"/>
<reference evidence="9" key="1">
    <citation type="submission" date="2020-05" db="EMBL/GenBank/DDBJ databases">
        <authorList>
            <person name="Chiriac C."/>
            <person name="Salcher M."/>
            <person name="Ghai R."/>
            <person name="Kavagutti S V."/>
        </authorList>
    </citation>
    <scope>NUCLEOTIDE SEQUENCE</scope>
</reference>
<feature type="domain" description="AMP-dependent synthetase/ligase" evidence="5">
    <location>
        <begin position="23"/>
        <end position="397"/>
    </location>
</feature>
<dbReference type="InterPro" id="IPR045851">
    <property type="entry name" value="AMP-bd_C_sf"/>
</dbReference>
<gene>
    <name evidence="7" type="ORF">UFOPK1358_01621</name>
    <name evidence="8" type="ORF">UFOPK2766_01427</name>
    <name evidence="9" type="ORF">UFOPK3519_00629</name>
</gene>
<protein>
    <submittedName>
        <fullName evidence="9">Unannotated protein</fullName>
    </submittedName>
</protein>
<keyword evidence="4" id="KW-0443">Lipid metabolism</keyword>
<dbReference type="GO" id="GO:0006631">
    <property type="term" value="P:fatty acid metabolic process"/>
    <property type="evidence" value="ECO:0007669"/>
    <property type="project" value="UniProtKB-KW"/>
</dbReference>
<dbReference type="CDD" id="cd12119">
    <property type="entry name" value="ttLC_FACS_AlkK_like"/>
    <property type="match status" value="1"/>
</dbReference>
<accession>A0A6J7FN69</accession>
<dbReference type="Pfam" id="PF00501">
    <property type="entry name" value="AMP-binding"/>
    <property type="match status" value="1"/>
</dbReference>
<dbReference type="Pfam" id="PF13193">
    <property type="entry name" value="AMP-binding_C"/>
    <property type="match status" value="1"/>
</dbReference>
<evidence type="ECO:0000259" key="5">
    <source>
        <dbReference type="Pfam" id="PF00501"/>
    </source>
</evidence>
<dbReference type="SUPFAM" id="SSF56801">
    <property type="entry name" value="Acetyl-CoA synthetase-like"/>
    <property type="match status" value="1"/>
</dbReference>
<dbReference type="InterPro" id="IPR000873">
    <property type="entry name" value="AMP-dep_synth/lig_dom"/>
</dbReference>
<keyword evidence="2" id="KW-0436">Ligase</keyword>
<organism evidence="9">
    <name type="scientific">freshwater metagenome</name>
    <dbReference type="NCBI Taxonomy" id="449393"/>
    <lineage>
        <taxon>unclassified sequences</taxon>
        <taxon>metagenomes</taxon>
        <taxon>ecological metagenomes</taxon>
    </lineage>
</organism>
<dbReference type="InterPro" id="IPR020845">
    <property type="entry name" value="AMP-binding_CS"/>
</dbReference>
<sequence length="540" mass="59020">MQTTMQDRPLTLSHFLYRAERYTPSKLIVSGTATGVEERSYGEWALRTRQLASVLDFLGVPRDARVATFAWNSARHLELYFAAPCSGRVLHTLNIRLFPEQLTYIVNHAEDDVIFVDRSLLGLLGPLLPTFTTVRHIVVMEDGGDAPDPDGVNLLDYEELIASAHPAEFQELQETRAASMCYTSGTTGNPKGVVYSHRSTYLHTLAVLQADSIGVRESDTVMPVVPMFHANAWGLAHAGVATGANLVLPGPRMTPSALADLIVEQRVTVPAGVPTIWMGVLPELAGRDTSALRAIPCGGSAVPKALSEAYREQLGLPILQAWGMTETSPIASVAVTRSWLQDLPEDQLADLRASQGPAVLGVELRIVDQESGEELAWDGVTRGELQAAGPWIASGYYNDDRSAESFTHDGWLRTGDVAVITTDGYVRIVDRTKDVVKSGGEWISSVELENEIMAHPAVAEAAVIGLPHKKWGERPFAAVVVRPDASVTKEEILEFLEGRVASWWLPDDIVFIDEVPKTSVGKFSKKDLRDRFADHVLPTE</sequence>
<name>A0A6J7FN69_9ZZZZ</name>
<comment type="similarity">
    <text evidence="1">Belongs to the ATP-dependent AMP-binding enzyme family.</text>
</comment>
<evidence type="ECO:0000259" key="6">
    <source>
        <dbReference type="Pfam" id="PF13193"/>
    </source>
</evidence>
<dbReference type="FunFam" id="3.30.300.30:FF:000008">
    <property type="entry name" value="2,3-dihydroxybenzoate-AMP ligase"/>
    <property type="match status" value="1"/>
</dbReference>
<dbReference type="Gene3D" id="3.40.50.12780">
    <property type="entry name" value="N-terminal domain of ligase-like"/>
    <property type="match status" value="1"/>
</dbReference>
<dbReference type="AlphaFoldDB" id="A0A6J7FN69"/>
<dbReference type="GO" id="GO:0016874">
    <property type="term" value="F:ligase activity"/>
    <property type="evidence" value="ECO:0007669"/>
    <property type="project" value="UniProtKB-KW"/>
</dbReference>
<evidence type="ECO:0000313" key="8">
    <source>
        <dbReference type="EMBL" id="CAB4747075.1"/>
    </source>
</evidence>
<dbReference type="PANTHER" id="PTHR43859">
    <property type="entry name" value="ACYL-ACTIVATING ENZYME"/>
    <property type="match status" value="1"/>
</dbReference>
<dbReference type="PROSITE" id="PS00455">
    <property type="entry name" value="AMP_BINDING"/>
    <property type="match status" value="1"/>
</dbReference>